<evidence type="ECO:0000256" key="5">
    <source>
        <dbReference type="ARBA" id="ARBA00023014"/>
    </source>
</evidence>
<dbReference type="InterPro" id="IPR036010">
    <property type="entry name" value="2Fe-2S_ferredoxin-like_sf"/>
</dbReference>
<evidence type="ECO:0000259" key="7">
    <source>
        <dbReference type="Pfam" id="PF01799"/>
    </source>
</evidence>
<dbReference type="InterPro" id="IPR012675">
    <property type="entry name" value="Beta-grasp_dom_sf"/>
</dbReference>
<dbReference type="SUPFAM" id="SSF47741">
    <property type="entry name" value="CO dehydrogenase ISP C-domain like"/>
    <property type="match status" value="1"/>
</dbReference>
<dbReference type="RefSeq" id="WP_183200787.1">
    <property type="nucleotide sequence ID" value="NZ_JACIEK010000008.1"/>
</dbReference>
<dbReference type="SUPFAM" id="SSF54292">
    <property type="entry name" value="2Fe-2S ferredoxin-like"/>
    <property type="match status" value="1"/>
</dbReference>
<feature type="domain" description="2Fe-2S ferredoxin-type" evidence="6">
    <location>
        <begin position="6"/>
        <end position="54"/>
    </location>
</feature>
<evidence type="ECO:0000256" key="3">
    <source>
        <dbReference type="ARBA" id="ARBA00023002"/>
    </source>
</evidence>
<dbReference type="InterPro" id="IPR002888">
    <property type="entry name" value="2Fe-2S-bd"/>
</dbReference>
<evidence type="ECO:0000256" key="2">
    <source>
        <dbReference type="ARBA" id="ARBA00022723"/>
    </source>
</evidence>
<dbReference type="Gene3D" id="3.10.20.30">
    <property type="match status" value="1"/>
</dbReference>
<dbReference type="PROSITE" id="PS00197">
    <property type="entry name" value="2FE2S_FER_1"/>
    <property type="match status" value="1"/>
</dbReference>
<dbReference type="InterPro" id="IPR001041">
    <property type="entry name" value="2Fe-2S_ferredoxin-type"/>
</dbReference>
<dbReference type="EMBL" id="JACIEK010000008">
    <property type="protein sequence ID" value="MBB3999239.1"/>
    <property type="molecule type" value="Genomic_DNA"/>
</dbReference>
<reference evidence="8 9" key="1">
    <citation type="submission" date="2020-08" db="EMBL/GenBank/DDBJ databases">
        <title>Genomic Encyclopedia of Type Strains, Phase IV (KMG-IV): sequencing the most valuable type-strain genomes for metagenomic binning, comparative biology and taxonomic classification.</title>
        <authorList>
            <person name="Goeker M."/>
        </authorList>
    </citation>
    <scope>NUCLEOTIDE SEQUENCE [LARGE SCALE GENOMIC DNA]</scope>
    <source>
        <strain evidence="8 9">DSM 102238</strain>
    </source>
</reference>
<dbReference type="Pfam" id="PF00111">
    <property type="entry name" value="Fer2"/>
    <property type="match status" value="1"/>
</dbReference>
<dbReference type="Gene3D" id="1.10.150.120">
    <property type="entry name" value="[2Fe-2S]-binding domain"/>
    <property type="match status" value="1"/>
</dbReference>
<protein>
    <submittedName>
        <fullName evidence="8">Carbon-monoxide dehydrogenase small subunit</fullName>
        <ecNumber evidence="8">1.2.7.4</ecNumber>
    </submittedName>
</protein>
<dbReference type="AlphaFoldDB" id="A0A7W6MKU7"/>
<dbReference type="GO" id="GO:0043885">
    <property type="term" value="F:anaerobic carbon-monoxide dehydrogenase activity"/>
    <property type="evidence" value="ECO:0007669"/>
    <property type="project" value="UniProtKB-EC"/>
</dbReference>
<organism evidence="8 9">
    <name type="scientific">Aureimonas pseudogalii</name>
    <dbReference type="NCBI Taxonomy" id="1744844"/>
    <lineage>
        <taxon>Bacteria</taxon>
        <taxon>Pseudomonadati</taxon>
        <taxon>Pseudomonadota</taxon>
        <taxon>Alphaproteobacteria</taxon>
        <taxon>Hyphomicrobiales</taxon>
        <taxon>Aurantimonadaceae</taxon>
        <taxon>Aureimonas</taxon>
    </lineage>
</organism>
<keyword evidence="9" id="KW-1185">Reference proteome</keyword>
<evidence type="ECO:0000256" key="4">
    <source>
        <dbReference type="ARBA" id="ARBA00023004"/>
    </source>
</evidence>
<keyword evidence="4" id="KW-0408">Iron</keyword>
<dbReference type="InterPro" id="IPR036884">
    <property type="entry name" value="2Fe-2S-bd_dom_sf"/>
</dbReference>
<keyword evidence="1" id="KW-0001">2Fe-2S</keyword>
<evidence type="ECO:0000313" key="8">
    <source>
        <dbReference type="EMBL" id="MBB3999239.1"/>
    </source>
</evidence>
<dbReference type="EC" id="1.2.7.4" evidence="8"/>
<dbReference type="Pfam" id="PF01799">
    <property type="entry name" value="Fer2_2"/>
    <property type="match status" value="1"/>
</dbReference>
<evidence type="ECO:0000256" key="1">
    <source>
        <dbReference type="ARBA" id="ARBA00022714"/>
    </source>
</evidence>
<name>A0A7W6MKU7_9HYPH</name>
<sequence length="155" mass="16905">MTLRLHVNGEDRVSRSDAMTPLVDVLRDEFNLTGAKPVCREGFCGACTVLLDEEPAKSHLLPCGFTEGRTIRTVEDLSSCGMFSDLQRAMVDHDAVRCGMCFPGMLMTLTSVLHHHPARSRDEIRAALSGNLCRCTGYERIVDAALSLAPAAVAR</sequence>
<comment type="caution">
    <text evidence="8">The sequence shown here is derived from an EMBL/GenBank/DDBJ whole genome shotgun (WGS) entry which is preliminary data.</text>
</comment>
<keyword evidence="2" id="KW-0479">Metal-binding</keyword>
<dbReference type="GO" id="GO:0051537">
    <property type="term" value="F:2 iron, 2 sulfur cluster binding"/>
    <property type="evidence" value="ECO:0007669"/>
    <property type="project" value="UniProtKB-KW"/>
</dbReference>
<dbReference type="GO" id="GO:0046872">
    <property type="term" value="F:metal ion binding"/>
    <property type="evidence" value="ECO:0007669"/>
    <property type="project" value="UniProtKB-KW"/>
</dbReference>
<evidence type="ECO:0000313" key="9">
    <source>
        <dbReference type="Proteomes" id="UP000542776"/>
    </source>
</evidence>
<dbReference type="InterPro" id="IPR051452">
    <property type="entry name" value="Diverse_Oxidoreductases"/>
</dbReference>
<keyword evidence="3 8" id="KW-0560">Oxidoreductase</keyword>
<evidence type="ECO:0000259" key="6">
    <source>
        <dbReference type="Pfam" id="PF00111"/>
    </source>
</evidence>
<keyword evidence="5" id="KW-0411">Iron-sulfur</keyword>
<gene>
    <name evidence="8" type="ORF">GGR04_003098</name>
</gene>
<feature type="domain" description="[2Fe-2S]-binding" evidence="7">
    <location>
        <begin position="73"/>
        <end position="145"/>
    </location>
</feature>
<dbReference type="Proteomes" id="UP000542776">
    <property type="component" value="Unassembled WGS sequence"/>
</dbReference>
<dbReference type="PANTHER" id="PTHR44379:SF8">
    <property type="entry name" value="XANTHINE DEHYDROGENASE IRON-SULFUR-BINDING SUBUNIT XDHC-RELATED"/>
    <property type="match status" value="1"/>
</dbReference>
<accession>A0A7W6MKU7</accession>
<proteinExistence type="predicted"/>
<dbReference type="PANTHER" id="PTHR44379">
    <property type="entry name" value="OXIDOREDUCTASE WITH IRON-SULFUR SUBUNIT"/>
    <property type="match status" value="1"/>
</dbReference>
<dbReference type="InterPro" id="IPR006058">
    <property type="entry name" value="2Fe2S_fd_BS"/>
</dbReference>